<accession>A0ACC0MUM6</accession>
<name>A0ACC0MUM6_RHOML</name>
<protein>
    <submittedName>
        <fullName evidence="1">Uncharacterized protein</fullName>
    </submittedName>
</protein>
<comment type="caution">
    <text evidence="1">The sequence shown here is derived from an EMBL/GenBank/DDBJ whole genome shotgun (WGS) entry which is preliminary data.</text>
</comment>
<evidence type="ECO:0000313" key="1">
    <source>
        <dbReference type="EMBL" id="KAI8544456.1"/>
    </source>
</evidence>
<evidence type="ECO:0000313" key="2">
    <source>
        <dbReference type="Proteomes" id="UP001062846"/>
    </source>
</evidence>
<dbReference type="EMBL" id="CM046395">
    <property type="protein sequence ID" value="KAI8544456.1"/>
    <property type="molecule type" value="Genomic_DNA"/>
</dbReference>
<organism evidence="1 2">
    <name type="scientific">Rhododendron molle</name>
    <name type="common">Chinese azalea</name>
    <name type="synonym">Azalea mollis</name>
    <dbReference type="NCBI Taxonomy" id="49168"/>
    <lineage>
        <taxon>Eukaryota</taxon>
        <taxon>Viridiplantae</taxon>
        <taxon>Streptophyta</taxon>
        <taxon>Embryophyta</taxon>
        <taxon>Tracheophyta</taxon>
        <taxon>Spermatophyta</taxon>
        <taxon>Magnoliopsida</taxon>
        <taxon>eudicotyledons</taxon>
        <taxon>Gunneridae</taxon>
        <taxon>Pentapetalae</taxon>
        <taxon>asterids</taxon>
        <taxon>Ericales</taxon>
        <taxon>Ericaceae</taxon>
        <taxon>Ericoideae</taxon>
        <taxon>Rhodoreae</taxon>
        <taxon>Rhododendron</taxon>
    </lineage>
</organism>
<proteinExistence type="predicted"/>
<keyword evidence="2" id="KW-1185">Reference proteome</keyword>
<reference evidence="1" key="1">
    <citation type="submission" date="2022-02" db="EMBL/GenBank/DDBJ databases">
        <title>Plant Genome Project.</title>
        <authorList>
            <person name="Zhang R.-G."/>
        </authorList>
    </citation>
    <scope>NUCLEOTIDE SEQUENCE</scope>
    <source>
        <strain evidence="1">AT1</strain>
    </source>
</reference>
<sequence length="1217" mass="134855">MEEGVCGANVIESGSKSSIGPKSDNLLDAIEKKEANKCRHFSIRAFVGEVRRKERKICWPFPLLGDNEESNKESDMLPPLHVPEFRWWGCQNCLQRTDASDDAADIRLVSNCYPSASTICGSRNSDVNTSVDVIGSEICLLTHDHMKEKVTNVKSIIRQDMLSSENYSNIVVNDVDRTMKESISSETEMKVARVINVEFNKGAEGVNLTLENSELVEFGYKNGGSSQVCKGISKCENNSFTEVFRKEKGMVSIITKPCEQVKDMKCHRKPELRTVENEVVRTLIGFHTSKDNPLESIENEDDKDAHGFSSQIFGSRKPQKFRLLREILSRDISGAYARFSGSNRKACFHDVNTKVTQTKSADDSDEPDGLGLDIPSRGQISGDKNVEMDTAGSNKKRKALHIEDREQMKRSKSLATNVRIYKSNKENTSIDSAVANSKSSKDAFIWNGLHGDSKSQSSPNKPERKVIQGKRKNKTTQLSDDGSAERVLHPYLTLNLVAQGVDLNHGVLNDKAAYRKDVVSDLKANTVLTKGDRPTTCQDVNCLSSKTNNVPAERLQEKASRGGLRNFVKYCMASEETAKESALKNQKHEGHQVGNGTNSVMTHNSVMPIEDKVISKKIGHATKVASGPGSPSGLKIEKATPRKSSSTIKQNSMSKLPDGASPIWSKDLPFIYSFENETDVQGHSEAKDRSNGRADKTNESESLNGIPVEIVELLAKNRHERRRIEAENAKENKLCLSMKTKNVTDSEISEFSGFREKEMLKHQLGHKMLKPQSNAVGSMSAVGRSVILEPVEESIAYFSHLKKTFESSGSKIKQSEGPHDTKGAFEFSDSPVNISSGNLFSEAGTSKKWGVKSCRWDEDKLVDGYPNSSFQCSTSCHQRRFVPSPTQHRGAHHVSMPDVADCSFRIESSQKSATLSQAPNWNINLETFQKINEEQPCACTNKRIGNSPNLIGQLELCSNETLPATQLLKLMDAGMSTKVSRKVDKNMEFTNQPSFPHISHRSGIFPRNGGLRRDSSADHRGGRSSEYFTSVPISDPCAFPGQRDKNCVGRSYILGQVSQKMVNDRLKFKGTKRRKHSDYPTAVQDADSTLHKFGDGSEGLGQKKVSFHIDGMKAEFHLHSSSMMVLSKSGLVESSIGNVEVENKVGTVALMEGSCGTVKQSIICSLNRNPADFSIPEARNEFTIRGGNFKPRKMDSKRGRPRLRMMKLQSIKESAQH</sequence>
<gene>
    <name evidence="1" type="ORF">RHMOL_Rhmol08G0298200</name>
</gene>
<dbReference type="Proteomes" id="UP001062846">
    <property type="component" value="Chromosome 8"/>
</dbReference>